<sequence>MQMLNAPASSLASQLLQGSAVPAPRVNTANPCRSWLASESGVSGEADVECTGLFAGKPAPTRIVVAYDAGDCVAESE</sequence>
<protein>
    <submittedName>
        <fullName evidence="1">Uncharacterized protein</fullName>
    </submittedName>
</protein>
<evidence type="ECO:0000313" key="1">
    <source>
        <dbReference type="EMBL" id="VVP93974.1"/>
    </source>
</evidence>
<dbReference type="AlphaFoldDB" id="A0A5E7T6Z0"/>
<evidence type="ECO:0000313" key="2">
    <source>
        <dbReference type="Proteomes" id="UP000381378"/>
    </source>
</evidence>
<organism evidence="1 2">
    <name type="scientific">Pseudomonas fluorescens</name>
    <dbReference type="NCBI Taxonomy" id="294"/>
    <lineage>
        <taxon>Bacteria</taxon>
        <taxon>Pseudomonadati</taxon>
        <taxon>Pseudomonadota</taxon>
        <taxon>Gammaproteobacteria</taxon>
        <taxon>Pseudomonadales</taxon>
        <taxon>Pseudomonadaceae</taxon>
        <taxon>Pseudomonas</taxon>
    </lineage>
</organism>
<dbReference type="EMBL" id="CABVJF010000006">
    <property type="protein sequence ID" value="VVP93974.1"/>
    <property type="molecule type" value="Genomic_DNA"/>
</dbReference>
<reference evidence="1 2" key="1">
    <citation type="submission" date="2019-09" db="EMBL/GenBank/DDBJ databases">
        <authorList>
            <person name="Chandra G."/>
            <person name="Truman W A."/>
        </authorList>
    </citation>
    <scope>NUCLEOTIDE SEQUENCE [LARGE SCALE GENOMIC DNA]</scope>
    <source>
        <strain evidence="1">PS928</strain>
    </source>
</reference>
<gene>
    <name evidence="1" type="ORF">PS928_01921</name>
</gene>
<proteinExistence type="predicted"/>
<name>A0A5E7T6Z0_PSEFL</name>
<dbReference type="Proteomes" id="UP000381378">
    <property type="component" value="Unassembled WGS sequence"/>
</dbReference>
<accession>A0A5E7T6Z0</accession>